<reference evidence="2" key="2">
    <citation type="submission" date="2023-06" db="EMBL/GenBank/DDBJ databases">
        <authorList>
            <consortium name="Lawrence Berkeley National Laboratory"/>
            <person name="Haridas S."/>
            <person name="Hensen N."/>
            <person name="Bonometti L."/>
            <person name="Westerberg I."/>
            <person name="Brannstrom I.O."/>
            <person name="Guillou S."/>
            <person name="Cros-Aarteil S."/>
            <person name="Calhoun S."/>
            <person name="Kuo A."/>
            <person name="Mondo S."/>
            <person name="Pangilinan J."/>
            <person name="Riley R."/>
            <person name="Labutti K."/>
            <person name="Andreopoulos B."/>
            <person name="Lipzen A."/>
            <person name="Chen C."/>
            <person name="Yanf M."/>
            <person name="Daum C."/>
            <person name="Ng V."/>
            <person name="Clum A."/>
            <person name="Steindorff A."/>
            <person name="Ohm R."/>
            <person name="Martin F."/>
            <person name="Silar P."/>
            <person name="Natvig D."/>
            <person name="Lalanne C."/>
            <person name="Gautier V."/>
            <person name="Ament-Velasquez S.L."/>
            <person name="Kruys A."/>
            <person name="Hutchinson M.I."/>
            <person name="Powell A.J."/>
            <person name="Barry K."/>
            <person name="Miller A.N."/>
            <person name="Grigoriev I.V."/>
            <person name="Debuchy R."/>
            <person name="Gladieux P."/>
            <person name="Thoren M.H."/>
            <person name="Johannesson H."/>
        </authorList>
    </citation>
    <scope>NUCLEOTIDE SEQUENCE</scope>
    <source>
        <strain evidence="2">CBS 955.72</strain>
    </source>
</reference>
<protein>
    <recommendedName>
        <fullName evidence="4">Small secreted protein</fullName>
    </recommendedName>
</protein>
<feature type="signal peptide" evidence="1">
    <location>
        <begin position="1"/>
        <end position="18"/>
    </location>
</feature>
<proteinExistence type="predicted"/>
<keyword evidence="1" id="KW-0732">Signal</keyword>
<evidence type="ECO:0000256" key="1">
    <source>
        <dbReference type="SAM" id="SignalP"/>
    </source>
</evidence>
<dbReference type="AlphaFoldDB" id="A0AAJ0MFL5"/>
<reference evidence="2" key="1">
    <citation type="journal article" date="2023" name="Mol. Phylogenet. Evol.">
        <title>Genome-scale phylogeny and comparative genomics of the fungal order Sordariales.</title>
        <authorList>
            <person name="Hensen N."/>
            <person name="Bonometti L."/>
            <person name="Westerberg I."/>
            <person name="Brannstrom I.O."/>
            <person name="Guillou S."/>
            <person name="Cros-Aarteil S."/>
            <person name="Calhoun S."/>
            <person name="Haridas S."/>
            <person name="Kuo A."/>
            <person name="Mondo S."/>
            <person name="Pangilinan J."/>
            <person name="Riley R."/>
            <person name="LaButti K."/>
            <person name="Andreopoulos B."/>
            <person name="Lipzen A."/>
            <person name="Chen C."/>
            <person name="Yan M."/>
            <person name="Daum C."/>
            <person name="Ng V."/>
            <person name="Clum A."/>
            <person name="Steindorff A."/>
            <person name="Ohm R.A."/>
            <person name="Martin F."/>
            <person name="Silar P."/>
            <person name="Natvig D.O."/>
            <person name="Lalanne C."/>
            <person name="Gautier V."/>
            <person name="Ament-Velasquez S.L."/>
            <person name="Kruys A."/>
            <person name="Hutchinson M.I."/>
            <person name="Powell A.J."/>
            <person name="Barry K."/>
            <person name="Miller A.N."/>
            <person name="Grigoriev I.V."/>
            <person name="Debuchy R."/>
            <person name="Gladieux P."/>
            <person name="Hiltunen Thoren M."/>
            <person name="Johannesson H."/>
        </authorList>
    </citation>
    <scope>NUCLEOTIDE SEQUENCE</scope>
    <source>
        <strain evidence="2">CBS 955.72</strain>
    </source>
</reference>
<evidence type="ECO:0008006" key="4">
    <source>
        <dbReference type="Google" id="ProtNLM"/>
    </source>
</evidence>
<sequence length="147" mass="15320">MQFSTLFLGLSAAASAMAAPAAINTEAVSAMAAVPEWTIKSFTRTCNKADTSCVVSFGIDNHLAPVTQCGYTVVGSPASQAATDGIRCGVYTVSSGWSGVFGPGNGFTTWSVVNWDLRLIAWPSYSDRELTNGVAVTPDKSYAPANL</sequence>
<comment type="caution">
    <text evidence="2">The sequence shown here is derived from an EMBL/GenBank/DDBJ whole genome shotgun (WGS) entry which is preliminary data.</text>
</comment>
<evidence type="ECO:0000313" key="2">
    <source>
        <dbReference type="EMBL" id="KAK3356864.1"/>
    </source>
</evidence>
<dbReference type="Proteomes" id="UP001275084">
    <property type="component" value="Unassembled WGS sequence"/>
</dbReference>
<keyword evidence="3" id="KW-1185">Reference proteome</keyword>
<feature type="chain" id="PRO_5042459463" description="Small secreted protein" evidence="1">
    <location>
        <begin position="19"/>
        <end position="147"/>
    </location>
</feature>
<organism evidence="2 3">
    <name type="scientific">Lasiosphaeria hispida</name>
    <dbReference type="NCBI Taxonomy" id="260671"/>
    <lineage>
        <taxon>Eukaryota</taxon>
        <taxon>Fungi</taxon>
        <taxon>Dikarya</taxon>
        <taxon>Ascomycota</taxon>
        <taxon>Pezizomycotina</taxon>
        <taxon>Sordariomycetes</taxon>
        <taxon>Sordariomycetidae</taxon>
        <taxon>Sordariales</taxon>
        <taxon>Lasiosphaeriaceae</taxon>
        <taxon>Lasiosphaeria</taxon>
    </lineage>
</organism>
<accession>A0AAJ0MFL5</accession>
<evidence type="ECO:0000313" key="3">
    <source>
        <dbReference type="Proteomes" id="UP001275084"/>
    </source>
</evidence>
<gene>
    <name evidence="2" type="ORF">B0T25DRAFT_589318</name>
</gene>
<dbReference type="EMBL" id="JAUIQD010000003">
    <property type="protein sequence ID" value="KAK3356864.1"/>
    <property type="molecule type" value="Genomic_DNA"/>
</dbReference>
<name>A0AAJ0MFL5_9PEZI</name>